<keyword evidence="15" id="KW-1185">Reference proteome</keyword>
<dbReference type="InterPro" id="IPR017850">
    <property type="entry name" value="Alkaline_phosphatase_core_sf"/>
</dbReference>
<dbReference type="AlphaFoldDB" id="W6U4F1"/>
<accession>W6U4F1</accession>
<dbReference type="UniPathway" id="UPA00196"/>
<keyword evidence="9 12" id="KW-1133">Transmembrane helix</keyword>
<dbReference type="InterPro" id="IPR017852">
    <property type="entry name" value="GPI_EtnP_transferase_1_C"/>
</dbReference>
<feature type="transmembrane region" description="Helical" evidence="12">
    <location>
        <begin position="883"/>
        <end position="905"/>
    </location>
</feature>
<feature type="transmembrane region" description="Helical" evidence="12">
    <location>
        <begin position="737"/>
        <end position="757"/>
    </location>
</feature>
<keyword evidence="8 12" id="KW-0256">Endoplasmic reticulum</keyword>
<dbReference type="GO" id="GO:0051377">
    <property type="term" value="F:mannose-ethanolamine phosphotransferase activity"/>
    <property type="evidence" value="ECO:0007669"/>
    <property type="project" value="UniProtKB-UniRule"/>
</dbReference>
<comment type="pathway">
    <text evidence="2 12">Glycolipid biosynthesis; glycosylphosphatidylinositol-anchor biosynthesis.</text>
</comment>
<evidence type="ECO:0000313" key="14">
    <source>
        <dbReference type="EMBL" id="EUB55990.1"/>
    </source>
</evidence>
<feature type="transmembrane region" description="Helical" evidence="12">
    <location>
        <begin position="711"/>
        <end position="731"/>
    </location>
</feature>
<evidence type="ECO:0000256" key="1">
    <source>
        <dbReference type="ARBA" id="ARBA00004477"/>
    </source>
</evidence>
<feature type="transmembrane region" description="Helical" evidence="12">
    <location>
        <begin position="652"/>
        <end position="670"/>
    </location>
</feature>
<gene>
    <name evidence="14" type="ORF">EGR_09154</name>
</gene>
<dbReference type="Pfam" id="PF04987">
    <property type="entry name" value="PigN"/>
    <property type="match status" value="1"/>
</dbReference>
<dbReference type="GO" id="GO:0005789">
    <property type="term" value="C:endoplasmic reticulum membrane"/>
    <property type="evidence" value="ECO:0007669"/>
    <property type="project" value="UniProtKB-SubCell"/>
</dbReference>
<dbReference type="EMBL" id="APAU02000134">
    <property type="protein sequence ID" value="EUB55990.1"/>
    <property type="molecule type" value="Genomic_DNA"/>
</dbReference>
<comment type="subcellular location">
    <subcellularLocation>
        <location evidence="1 12">Endoplasmic reticulum membrane</location>
        <topology evidence="1 12">Multi-pass membrane protein</topology>
    </subcellularLocation>
</comment>
<keyword evidence="11" id="KW-0325">Glycoprotein</keyword>
<dbReference type="Pfam" id="PF01663">
    <property type="entry name" value="Phosphodiest"/>
    <property type="match status" value="1"/>
</dbReference>
<feature type="transmembrane region" description="Helical" evidence="12">
    <location>
        <begin position="599"/>
        <end position="617"/>
    </location>
</feature>
<organism evidence="14 15">
    <name type="scientific">Echinococcus granulosus</name>
    <name type="common">Hydatid tapeworm</name>
    <dbReference type="NCBI Taxonomy" id="6210"/>
    <lineage>
        <taxon>Eukaryota</taxon>
        <taxon>Metazoa</taxon>
        <taxon>Spiralia</taxon>
        <taxon>Lophotrochozoa</taxon>
        <taxon>Platyhelminthes</taxon>
        <taxon>Cestoda</taxon>
        <taxon>Eucestoda</taxon>
        <taxon>Cyclophyllidea</taxon>
        <taxon>Taeniidae</taxon>
        <taxon>Echinococcus</taxon>
        <taxon>Echinococcus granulosus group</taxon>
    </lineage>
</organism>
<dbReference type="PANTHER" id="PTHR12250:SF0">
    <property type="entry name" value="GPI ETHANOLAMINE PHOSPHATE TRANSFERASE 1"/>
    <property type="match status" value="1"/>
</dbReference>
<evidence type="ECO:0000259" key="13">
    <source>
        <dbReference type="Pfam" id="PF04987"/>
    </source>
</evidence>
<evidence type="ECO:0000313" key="15">
    <source>
        <dbReference type="Proteomes" id="UP000019149"/>
    </source>
</evidence>
<comment type="caution">
    <text evidence="14">The sequence shown here is derived from an EMBL/GenBank/DDBJ whole genome shotgun (WGS) entry which is preliminary data.</text>
</comment>
<dbReference type="InterPro" id="IPR037671">
    <property type="entry name" value="PIGN_N"/>
</dbReference>
<feature type="transmembrane region" description="Helical" evidence="12">
    <location>
        <begin position="925"/>
        <end position="945"/>
    </location>
</feature>
<feature type="transmembrane region" description="Helical" evidence="12">
    <location>
        <begin position="12"/>
        <end position="32"/>
    </location>
</feature>
<evidence type="ECO:0000256" key="6">
    <source>
        <dbReference type="ARBA" id="ARBA00022679"/>
    </source>
</evidence>
<dbReference type="CTD" id="36344869"/>
<evidence type="ECO:0000256" key="4">
    <source>
        <dbReference type="ARBA" id="ARBA00020831"/>
    </source>
</evidence>
<evidence type="ECO:0000256" key="11">
    <source>
        <dbReference type="ARBA" id="ARBA00023180"/>
    </source>
</evidence>
<dbReference type="InterPro" id="IPR007070">
    <property type="entry name" value="GPI_EtnP_transferase_1"/>
</dbReference>
<comment type="function">
    <text evidence="12">Ethanolamine phosphate transferase involved in glycosylphosphatidylinositol-anchor biosynthesis. Transfers ethanolamine phosphate to the first alpha-1,4-linked mannose of the glycosylphosphatidylinositol precursor of GPI-anchor.</text>
</comment>
<keyword evidence="5 12" id="KW-0337">GPI-anchor biosynthesis</keyword>
<proteinExistence type="inferred from homology"/>
<dbReference type="STRING" id="6210.W6U4F1"/>
<name>W6U4F1_ECHGR</name>
<feature type="transmembrane region" description="Helical" evidence="12">
    <location>
        <begin position="549"/>
        <end position="568"/>
    </location>
</feature>
<evidence type="ECO:0000256" key="8">
    <source>
        <dbReference type="ARBA" id="ARBA00022824"/>
    </source>
</evidence>
<dbReference type="Gene3D" id="3.40.720.10">
    <property type="entry name" value="Alkaline Phosphatase, subunit A"/>
    <property type="match status" value="2"/>
</dbReference>
<keyword evidence="6 12" id="KW-0808">Transferase</keyword>
<dbReference type="SUPFAM" id="SSF53649">
    <property type="entry name" value="Alkaline phosphatase-like"/>
    <property type="match status" value="1"/>
</dbReference>
<dbReference type="OrthoDB" id="2748310at2759"/>
<sequence length="999" mass="112970">MVSSTFRTLLSVVLYILLFYSIFDVYYTSPLVHGMDYKRPSRPSLVGTVVFIVADGLRYDKLFTLEMENTPTLRGIILNEGSWGYSHTRVPTESRPGHVALFAGFYEDVASITKGWQANAVEFDSIFNRSYQAFAWGGPDVVPMFQPLHRVGDARVKIESYPHVMLDFTAENITQVDDWVVDRFSDFMKTHSHLLLKTNSSESPEDGFRKGNFIFLHLSAADQMGHTKKPDSEAYTAMIHNLDTNIARILAIFKEHPNIAQETAFIFTSDHGMTDWGSHGAGSAHETIAPLIVWGKHIPRPMSANWHSHLLPFTRNLGRHDIHQADLCPLIACLLGIAIPANSVGELPLDLLDVDSSVKVGLIRENALHILKQLHIKYEEQKAGHYHFLFREFSKFTQKQIDSMLESAALQATNHDYVAAIETYRRIIRLSLEGLDYYHKYGRFFMGLAIKHSYIKRGELGFSIGDTKVSLIGPRTCLLELLTGAAWRAARLSYAVWSLLLYVDTFCHSDPKPRGNEHKRTKPDSWVLALSLFIAIVILGFLSNAHHQSLLRTFYQILPLILGLILLWTPRYRQGLFHLFCRTHSFKAVGEKKQSGSKYGLMLALLVMLMEFGLWGFVHRSLLSFGAIFLGTWPYLDSTFIKLRNRPKLQRIWCCACCVLAIFPLLPLVGSFTSPTLVLFSNICTSMLAFVLLRICRRSEHVLPWYREPNYLLIFESLVSGLLVFLVRTLVSWSVSIPILVHVICWILLIASPLLALFNKNFVVCERLVGLTLAFFIPFSLMNVFYEGLFFLTFATVLFTWIWLESDLEFHEFYSLKLTTESQGKPPSTGGLFHVDLASLRRPLFYVFFVIYSFFGTGNIASINTFDPVSVYCFMTVLNPAAMGALLIFKILCPIVLVGIAYSLIGRVKESLGSATASSPVHGALHPETTFLMIIANFLAVHFFAMLKDEGSWLDIGESISHYVIAMSIGLASVVLSHLGSWMLVPTWVKTHSDRMKFL</sequence>
<keyword evidence="10 12" id="KW-0472">Membrane</keyword>
<feature type="domain" description="GPI ethanolamine phosphate transferase 1 C-terminal" evidence="13">
    <location>
        <begin position="492"/>
        <end position="952"/>
    </location>
</feature>
<protein>
    <recommendedName>
        <fullName evidence="4 12">GPI ethanolamine phosphate transferase 1</fullName>
        <ecNumber evidence="12">2.-.-.-</ecNumber>
    </recommendedName>
</protein>
<evidence type="ECO:0000256" key="3">
    <source>
        <dbReference type="ARBA" id="ARBA00008400"/>
    </source>
</evidence>
<reference evidence="14 15" key="1">
    <citation type="journal article" date="2013" name="Nat. Genet.">
        <title>The genome of the hydatid tapeworm Echinococcus granulosus.</title>
        <authorList>
            <person name="Zheng H."/>
            <person name="Zhang W."/>
            <person name="Zhang L."/>
            <person name="Zhang Z."/>
            <person name="Li J."/>
            <person name="Lu G."/>
            <person name="Zhu Y."/>
            <person name="Wang Y."/>
            <person name="Huang Y."/>
            <person name="Liu J."/>
            <person name="Kang H."/>
            <person name="Chen J."/>
            <person name="Wang L."/>
            <person name="Chen A."/>
            <person name="Yu S."/>
            <person name="Gao Z."/>
            <person name="Jin L."/>
            <person name="Gu W."/>
            <person name="Wang Z."/>
            <person name="Zhao L."/>
            <person name="Shi B."/>
            <person name="Wen H."/>
            <person name="Lin R."/>
            <person name="Jones M.K."/>
            <person name="Brejova B."/>
            <person name="Vinar T."/>
            <person name="Zhao G."/>
            <person name="McManus D.P."/>
            <person name="Chen Z."/>
            <person name="Zhou Y."/>
            <person name="Wang S."/>
        </authorList>
    </citation>
    <scope>NUCLEOTIDE SEQUENCE [LARGE SCALE GENOMIC DNA]</scope>
</reference>
<evidence type="ECO:0000256" key="12">
    <source>
        <dbReference type="RuleBase" id="RU367138"/>
    </source>
</evidence>
<keyword evidence="7 12" id="KW-0812">Transmembrane</keyword>
<comment type="similarity">
    <text evidence="3 12">Belongs to the PIGG/PIGN/PIGO family. PIGN subfamily.</text>
</comment>
<dbReference type="RefSeq" id="XP_024347186.1">
    <property type="nucleotide sequence ID" value="XM_024498403.1"/>
</dbReference>
<dbReference type="GeneID" id="36344869"/>
<dbReference type="KEGG" id="egl:EGR_09154"/>
<evidence type="ECO:0000256" key="2">
    <source>
        <dbReference type="ARBA" id="ARBA00004687"/>
    </source>
</evidence>
<evidence type="ECO:0000256" key="10">
    <source>
        <dbReference type="ARBA" id="ARBA00023136"/>
    </source>
</evidence>
<dbReference type="InterPro" id="IPR002591">
    <property type="entry name" value="Phosphodiest/P_Trfase"/>
</dbReference>
<dbReference type="GO" id="GO:0006506">
    <property type="term" value="P:GPI anchor biosynthetic process"/>
    <property type="evidence" value="ECO:0007669"/>
    <property type="project" value="UniProtKB-UniPathway"/>
</dbReference>
<evidence type="ECO:0000256" key="5">
    <source>
        <dbReference type="ARBA" id="ARBA00022502"/>
    </source>
</evidence>
<feature type="transmembrane region" description="Helical" evidence="12">
    <location>
        <begin position="965"/>
        <end position="989"/>
    </location>
</feature>
<dbReference type="Proteomes" id="UP000019149">
    <property type="component" value="Unassembled WGS sequence"/>
</dbReference>
<dbReference type="OMA" id="QSYFHRE"/>
<evidence type="ECO:0000256" key="9">
    <source>
        <dbReference type="ARBA" id="ARBA00022989"/>
    </source>
</evidence>
<feature type="transmembrane region" description="Helical" evidence="12">
    <location>
        <begin position="676"/>
        <end position="695"/>
    </location>
</feature>
<feature type="transmembrane region" description="Helical" evidence="12">
    <location>
        <begin position="844"/>
        <end position="863"/>
    </location>
</feature>
<feature type="transmembrane region" description="Helical" evidence="12">
    <location>
        <begin position="526"/>
        <end position="543"/>
    </location>
</feature>
<dbReference type="PANTHER" id="PTHR12250">
    <property type="entry name" value="PHOSPHATIDYLINOSITOL GLYCAN, CLASS N"/>
    <property type="match status" value="1"/>
</dbReference>
<feature type="transmembrane region" description="Helical" evidence="12">
    <location>
        <begin position="764"/>
        <end position="782"/>
    </location>
</feature>
<evidence type="ECO:0000256" key="7">
    <source>
        <dbReference type="ARBA" id="ARBA00022692"/>
    </source>
</evidence>
<dbReference type="CDD" id="cd16020">
    <property type="entry name" value="GPI_EPT_1"/>
    <property type="match status" value="1"/>
</dbReference>
<dbReference type="EC" id="2.-.-.-" evidence="12"/>